<keyword evidence="7" id="KW-1185">Reference proteome</keyword>
<dbReference type="Pfam" id="PF00753">
    <property type="entry name" value="Lactamase_B"/>
    <property type="match status" value="1"/>
</dbReference>
<organism evidence="6 7">
    <name type="scientific">Micromonospora cathayae</name>
    <dbReference type="NCBI Taxonomy" id="3028804"/>
    <lineage>
        <taxon>Bacteria</taxon>
        <taxon>Bacillati</taxon>
        <taxon>Actinomycetota</taxon>
        <taxon>Actinomycetes</taxon>
        <taxon>Micromonosporales</taxon>
        <taxon>Micromonosporaceae</taxon>
        <taxon>Micromonospora</taxon>
    </lineage>
</organism>
<protein>
    <submittedName>
        <fullName evidence="6">MBL fold metallo-hydrolase</fullName>
    </submittedName>
</protein>
<accession>A0ABY8A2B0</accession>
<proteinExistence type="predicted"/>
<dbReference type="InterPro" id="IPR036866">
    <property type="entry name" value="RibonucZ/Hydroxyglut_hydro"/>
</dbReference>
<keyword evidence="3" id="KW-0378">Hydrolase</keyword>
<dbReference type="SMART" id="SM00849">
    <property type="entry name" value="Lactamase_B"/>
    <property type="match status" value="1"/>
</dbReference>
<dbReference type="PANTHER" id="PTHR46233:SF3">
    <property type="entry name" value="HYDROXYACYLGLUTATHIONE HYDROLASE GLOC"/>
    <property type="match status" value="1"/>
</dbReference>
<dbReference type="PANTHER" id="PTHR46233">
    <property type="entry name" value="HYDROXYACYLGLUTATHIONE HYDROLASE GLOC"/>
    <property type="match status" value="1"/>
</dbReference>
<dbReference type="InterPro" id="IPR001279">
    <property type="entry name" value="Metallo-B-lactamas"/>
</dbReference>
<feature type="domain" description="Metallo-beta-lactamase" evidence="5">
    <location>
        <begin position="12"/>
        <end position="205"/>
    </location>
</feature>
<name>A0ABY8A2B0_9ACTN</name>
<keyword evidence="4" id="KW-0862">Zinc</keyword>
<reference evidence="6 7" key="1">
    <citation type="submission" date="2023-02" db="EMBL/GenBank/DDBJ databases">
        <authorList>
            <person name="Mo P."/>
        </authorList>
    </citation>
    <scope>NUCLEOTIDE SEQUENCE [LARGE SCALE GENOMIC DNA]</scope>
    <source>
        <strain evidence="6 7">HUAS 3</strain>
    </source>
</reference>
<gene>
    <name evidence="6" type="ORF">PVK37_17445</name>
</gene>
<sequence>MFVAGFPADAFGTNCYVVATAPGEQCVVVDPGIGVVDRLDALLAEHRLHPAAVLLTHGHLDHTFSVAPVCGARGITAYVHPADLELLADPGKALSMDLSQLFGGRLPYSEPEDVAELTDGATLALAGLEITVDHAPGHTGGSVLFRLPGAGSPFEAEQICLSGDVLFAGSIGRTDLWGGSMPAMVTSLREKILPLADDTVVLPGHGPATTIGRERASNPYLIEVAGDGGARPAPTRGW</sequence>
<dbReference type="SUPFAM" id="SSF56281">
    <property type="entry name" value="Metallo-hydrolase/oxidoreductase"/>
    <property type="match status" value="1"/>
</dbReference>
<evidence type="ECO:0000256" key="1">
    <source>
        <dbReference type="ARBA" id="ARBA00001947"/>
    </source>
</evidence>
<evidence type="ECO:0000256" key="3">
    <source>
        <dbReference type="ARBA" id="ARBA00022801"/>
    </source>
</evidence>
<dbReference type="InterPro" id="IPR051453">
    <property type="entry name" value="MBL_Glyoxalase_II"/>
</dbReference>
<dbReference type="CDD" id="cd06262">
    <property type="entry name" value="metallo-hydrolase-like_MBL-fold"/>
    <property type="match status" value="1"/>
</dbReference>
<evidence type="ECO:0000313" key="7">
    <source>
        <dbReference type="Proteomes" id="UP001219605"/>
    </source>
</evidence>
<evidence type="ECO:0000259" key="5">
    <source>
        <dbReference type="SMART" id="SM00849"/>
    </source>
</evidence>
<dbReference type="RefSeq" id="WP_275035150.1">
    <property type="nucleotide sequence ID" value="NZ_CP118615.1"/>
</dbReference>
<evidence type="ECO:0000313" key="6">
    <source>
        <dbReference type="EMBL" id="WDZ88089.1"/>
    </source>
</evidence>
<evidence type="ECO:0000256" key="2">
    <source>
        <dbReference type="ARBA" id="ARBA00022723"/>
    </source>
</evidence>
<keyword evidence="2" id="KW-0479">Metal-binding</keyword>
<dbReference type="Gene3D" id="3.60.15.10">
    <property type="entry name" value="Ribonuclease Z/Hydroxyacylglutathione hydrolase-like"/>
    <property type="match status" value="1"/>
</dbReference>
<dbReference type="EMBL" id="CP118615">
    <property type="protein sequence ID" value="WDZ88089.1"/>
    <property type="molecule type" value="Genomic_DNA"/>
</dbReference>
<dbReference type="Proteomes" id="UP001219605">
    <property type="component" value="Chromosome"/>
</dbReference>
<evidence type="ECO:0000256" key="4">
    <source>
        <dbReference type="ARBA" id="ARBA00022833"/>
    </source>
</evidence>
<comment type="cofactor">
    <cofactor evidence="1">
        <name>Zn(2+)</name>
        <dbReference type="ChEBI" id="CHEBI:29105"/>
    </cofactor>
</comment>